<feature type="transmembrane region" description="Helical" evidence="8">
    <location>
        <begin position="405"/>
        <end position="428"/>
    </location>
</feature>
<organism evidence="10 11">
    <name type="scientific">Achromobacter denitrificans</name>
    <name type="common">Alcaligenes denitrificans</name>
    <dbReference type="NCBI Taxonomy" id="32002"/>
    <lineage>
        <taxon>Bacteria</taxon>
        <taxon>Pseudomonadati</taxon>
        <taxon>Pseudomonadota</taxon>
        <taxon>Betaproteobacteria</taxon>
        <taxon>Burkholderiales</taxon>
        <taxon>Alcaligenaceae</taxon>
        <taxon>Achromobacter</taxon>
    </lineage>
</organism>
<reference evidence="10 11" key="1">
    <citation type="submission" date="2024-05" db="EMBL/GenBank/DDBJ databases">
        <title>Achromobacter denitrificans. BP1, complete genome.</title>
        <authorList>
            <person name="Zhang B."/>
        </authorList>
    </citation>
    <scope>NUCLEOTIDE SEQUENCE [LARGE SCALE GENOMIC DNA]</scope>
    <source>
        <strain evidence="10 11">BP1</strain>
    </source>
</reference>
<evidence type="ECO:0000256" key="2">
    <source>
        <dbReference type="ARBA" id="ARBA00022475"/>
    </source>
</evidence>
<evidence type="ECO:0000256" key="5">
    <source>
        <dbReference type="ARBA" id="ARBA00022692"/>
    </source>
</evidence>
<feature type="transmembrane region" description="Helical" evidence="8">
    <location>
        <begin position="368"/>
        <end position="385"/>
    </location>
</feature>
<gene>
    <name evidence="10" type="ORF">AAIK43_01575</name>
</gene>
<evidence type="ECO:0000256" key="6">
    <source>
        <dbReference type="ARBA" id="ARBA00022989"/>
    </source>
</evidence>
<feature type="transmembrane region" description="Helical" evidence="8">
    <location>
        <begin position="119"/>
        <end position="139"/>
    </location>
</feature>
<evidence type="ECO:0000313" key="10">
    <source>
        <dbReference type="EMBL" id="XAN16743.1"/>
    </source>
</evidence>
<comment type="subcellular location">
    <subcellularLocation>
        <location evidence="1">Cell membrane</location>
        <topology evidence="1">Multi-pass membrane protein</topology>
    </subcellularLocation>
</comment>
<sequence>MHKIYRWTTPLIGLIFLVAIFLRIGVPDVDRQIVAGDEETYHFSALNLIHHNTFTRDVTGEMLSGKKELTPTAGLSPGFPVFIAGIYSLFGEDPRNVLVANVALSILSFWLIYRLLRILNASSVGLVVALTIAAVYPGFLYNNDRLLTEQLFMALFLSAVYLFLKGTDTRKSSILATSGVILATAVHVRAQAVPFALLGVLYLAVYTGRNRDFAKLALSFAVGLFLGMAPWWLRNYLLLNEFIPLTHATNGPKVWGAVPYYLDMATTNSRDLSEITASSWSASPASYMRWRLFGYMNYMWADVWDERLIHPGMFLQRVAFICQMLLVVPAMIAMPWLIKKRIPQWTLIATIPLAIVLPNVIFHGLPRYAVLAMPYVIIAIGLLLTRQKLFKADGLSLWQLRAHHFGHIAVLCVSAVYAVWVAYSVYVFPSRMPTDMSSYRLGKYAHTSIADLKDTDIVFDATYKPSQFEIWNSQAVDGSNRFQNSADPGIFNLKLGYREGSSITRVAINMEDGAPYDYTTLYWGTLAKPGMSESRFYKAPRFWFKERQVFYIDADATELILLPSVLQGNAFTLHSVRVTKYRLPK</sequence>
<dbReference type="PANTHER" id="PTHR33908:SF11">
    <property type="entry name" value="MEMBRANE PROTEIN"/>
    <property type="match status" value="1"/>
</dbReference>
<dbReference type="PANTHER" id="PTHR33908">
    <property type="entry name" value="MANNOSYLTRANSFERASE YKCB-RELATED"/>
    <property type="match status" value="1"/>
</dbReference>
<dbReference type="EC" id="2.4.-.-" evidence="10"/>
<dbReference type="InterPro" id="IPR038731">
    <property type="entry name" value="RgtA/B/C-like"/>
</dbReference>
<dbReference type="EMBL" id="CP154792">
    <property type="protein sequence ID" value="XAN16743.1"/>
    <property type="molecule type" value="Genomic_DNA"/>
</dbReference>
<feature type="transmembrane region" description="Helical" evidence="8">
    <location>
        <begin position="216"/>
        <end position="233"/>
    </location>
</feature>
<keyword evidence="3 10" id="KW-0328">Glycosyltransferase</keyword>
<feature type="transmembrane region" description="Helical" evidence="8">
    <location>
        <begin position="146"/>
        <end position="164"/>
    </location>
</feature>
<feature type="domain" description="Glycosyltransferase RgtA/B/C/D-like" evidence="9">
    <location>
        <begin position="77"/>
        <end position="226"/>
    </location>
</feature>
<feature type="transmembrane region" description="Helical" evidence="8">
    <location>
        <begin position="176"/>
        <end position="204"/>
    </location>
</feature>
<dbReference type="Proteomes" id="UP001446337">
    <property type="component" value="Chromosome"/>
</dbReference>
<proteinExistence type="predicted"/>
<dbReference type="RefSeq" id="WP_343498994.1">
    <property type="nucleotide sequence ID" value="NZ_CP154792.1"/>
</dbReference>
<evidence type="ECO:0000313" key="11">
    <source>
        <dbReference type="Proteomes" id="UP001446337"/>
    </source>
</evidence>
<dbReference type="GO" id="GO:0016757">
    <property type="term" value="F:glycosyltransferase activity"/>
    <property type="evidence" value="ECO:0007669"/>
    <property type="project" value="UniProtKB-KW"/>
</dbReference>
<feature type="transmembrane region" description="Helical" evidence="8">
    <location>
        <begin position="97"/>
        <end position="113"/>
    </location>
</feature>
<evidence type="ECO:0000256" key="3">
    <source>
        <dbReference type="ARBA" id="ARBA00022676"/>
    </source>
</evidence>
<feature type="transmembrane region" description="Helical" evidence="8">
    <location>
        <begin position="345"/>
        <end position="362"/>
    </location>
</feature>
<name>A0ABZ3G3Z4_ACHDE</name>
<keyword evidence="6 8" id="KW-1133">Transmembrane helix</keyword>
<keyword evidence="7 8" id="KW-0472">Membrane</keyword>
<keyword evidence="5 8" id="KW-0812">Transmembrane</keyword>
<feature type="transmembrane region" description="Helical" evidence="8">
    <location>
        <begin position="314"/>
        <end position="338"/>
    </location>
</feature>
<evidence type="ECO:0000256" key="4">
    <source>
        <dbReference type="ARBA" id="ARBA00022679"/>
    </source>
</evidence>
<keyword evidence="11" id="KW-1185">Reference proteome</keyword>
<feature type="transmembrane region" description="Helical" evidence="8">
    <location>
        <begin position="72"/>
        <end position="90"/>
    </location>
</feature>
<feature type="transmembrane region" description="Helical" evidence="8">
    <location>
        <begin position="7"/>
        <end position="26"/>
    </location>
</feature>
<dbReference type="InterPro" id="IPR050297">
    <property type="entry name" value="LipidA_mod_glycosyltrf_83"/>
</dbReference>
<evidence type="ECO:0000256" key="7">
    <source>
        <dbReference type="ARBA" id="ARBA00023136"/>
    </source>
</evidence>
<keyword evidence="2" id="KW-1003">Cell membrane</keyword>
<evidence type="ECO:0000256" key="1">
    <source>
        <dbReference type="ARBA" id="ARBA00004651"/>
    </source>
</evidence>
<evidence type="ECO:0000256" key="8">
    <source>
        <dbReference type="SAM" id="Phobius"/>
    </source>
</evidence>
<keyword evidence="4 10" id="KW-0808">Transferase</keyword>
<accession>A0ABZ3G3Z4</accession>
<protein>
    <submittedName>
        <fullName evidence="10">Glycosyltransferase family 39 protein</fullName>
        <ecNumber evidence="10">2.4.-.-</ecNumber>
    </submittedName>
</protein>
<dbReference type="Pfam" id="PF13231">
    <property type="entry name" value="PMT_2"/>
    <property type="match status" value="1"/>
</dbReference>
<evidence type="ECO:0000259" key="9">
    <source>
        <dbReference type="Pfam" id="PF13231"/>
    </source>
</evidence>